<feature type="compositionally biased region" description="Basic and acidic residues" evidence="1">
    <location>
        <begin position="214"/>
        <end position="225"/>
    </location>
</feature>
<evidence type="ECO:0000256" key="1">
    <source>
        <dbReference type="SAM" id="MobiDB-lite"/>
    </source>
</evidence>
<dbReference type="RefSeq" id="WP_359344159.1">
    <property type="nucleotide sequence ID" value="NZ_JBEYXV010000001.1"/>
</dbReference>
<keyword evidence="2" id="KW-0732">Signal</keyword>
<feature type="chain" id="PRO_5046711187" description="Lipoprotein" evidence="2">
    <location>
        <begin position="23"/>
        <end position="293"/>
    </location>
</feature>
<name>A0ABV3BF61_9ACTN</name>
<feature type="signal peptide" evidence="2">
    <location>
        <begin position="1"/>
        <end position="22"/>
    </location>
</feature>
<evidence type="ECO:0000313" key="3">
    <source>
        <dbReference type="EMBL" id="MEU6819643.1"/>
    </source>
</evidence>
<feature type="region of interest" description="Disordered" evidence="1">
    <location>
        <begin position="270"/>
        <end position="293"/>
    </location>
</feature>
<dbReference type="Proteomes" id="UP001551176">
    <property type="component" value="Unassembled WGS sequence"/>
</dbReference>
<feature type="region of interest" description="Disordered" evidence="1">
    <location>
        <begin position="203"/>
        <end position="231"/>
    </location>
</feature>
<sequence>MTMHKRMATAAVFTLLAAVGCAGPPASDGARPPGPPPAPSREVRTLVLPLDAYQLDGRNAALIATAQEKLTTSCMARQGLDWPAIPHPATKTWPNRGRYGLAEPAVAARYGYRPIPDPASAAAEKLMGRRDAGLTAQQQKAAYGADGQSGCAARAQQELMRDVPKVNSDLVNEASLTAYKDSQQAPAVQKVFAAWRACMRSRGHDYPDPMAPNDDPRWTGEHPTHAETATAQDDVECKLKAHVVPVWMRADAALQRKAIKDHAERFRRIGDARDRYLENAQRHSRTESGSGDS</sequence>
<dbReference type="PROSITE" id="PS51257">
    <property type="entry name" value="PROKAR_LIPOPROTEIN"/>
    <property type="match status" value="1"/>
</dbReference>
<dbReference type="EMBL" id="JBEYXV010000001">
    <property type="protein sequence ID" value="MEU6819643.1"/>
    <property type="molecule type" value="Genomic_DNA"/>
</dbReference>
<accession>A0ABV3BF61</accession>
<comment type="caution">
    <text evidence="3">The sequence shown here is derived from an EMBL/GenBank/DDBJ whole genome shotgun (WGS) entry which is preliminary data.</text>
</comment>
<reference evidence="3 4" key="1">
    <citation type="submission" date="2024-06" db="EMBL/GenBank/DDBJ databases">
        <title>The Natural Products Discovery Center: Release of the First 8490 Sequenced Strains for Exploring Actinobacteria Biosynthetic Diversity.</title>
        <authorList>
            <person name="Kalkreuter E."/>
            <person name="Kautsar S.A."/>
            <person name="Yang D."/>
            <person name="Bader C.D."/>
            <person name="Teijaro C.N."/>
            <person name="Fluegel L."/>
            <person name="Davis C.M."/>
            <person name="Simpson J.R."/>
            <person name="Lauterbach L."/>
            <person name="Steele A.D."/>
            <person name="Gui C."/>
            <person name="Meng S."/>
            <person name="Li G."/>
            <person name="Viehrig K."/>
            <person name="Ye F."/>
            <person name="Su P."/>
            <person name="Kiefer A.F."/>
            <person name="Nichols A."/>
            <person name="Cepeda A.J."/>
            <person name="Yan W."/>
            <person name="Fan B."/>
            <person name="Jiang Y."/>
            <person name="Adhikari A."/>
            <person name="Zheng C.-J."/>
            <person name="Schuster L."/>
            <person name="Cowan T.M."/>
            <person name="Smanski M.J."/>
            <person name="Chevrette M.G."/>
            <person name="De Carvalho L.P.S."/>
            <person name="Shen B."/>
        </authorList>
    </citation>
    <scope>NUCLEOTIDE SEQUENCE [LARGE SCALE GENOMIC DNA]</scope>
    <source>
        <strain evidence="3 4">NPDC046838</strain>
    </source>
</reference>
<feature type="compositionally biased region" description="Basic and acidic residues" evidence="1">
    <location>
        <begin position="270"/>
        <end position="286"/>
    </location>
</feature>
<evidence type="ECO:0000256" key="2">
    <source>
        <dbReference type="SAM" id="SignalP"/>
    </source>
</evidence>
<keyword evidence="4" id="KW-1185">Reference proteome</keyword>
<proteinExistence type="predicted"/>
<gene>
    <name evidence="3" type="ORF">ABZ921_03365</name>
</gene>
<protein>
    <recommendedName>
        <fullName evidence="5">Lipoprotein</fullName>
    </recommendedName>
</protein>
<organism evidence="3 4">
    <name type="scientific">Streptomyces atriruber</name>
    <dbReference type="NCBI Taxonomy" id="545121"/>
    <lineage>
        <taxon>Bacteria</taxon>
        <taxon>Bacillati</taxon>
        <taxon>Actinomycetota</taxon>
        <taxon>Actinomycetes</taxon>
        <taxon>Kitasatosporales</taxon>
        <taxon>Streptomycetaceae</taxon>
        <taxon>Streptomyces</taxon>
    </lineage>
</organism>
<evidence type="ECO:0000313" key="4">
    <source>
        <dbReference type="Proteomes" id="UP001551176"/>
    </source>
</evidence>
<evidence type="ECO:0008006" key="5">
    <source>
        <dbReference type="Google" id="ProtNLM"/>
    </source>
</evidence>